<evidence type="ECO:0000313" key="11">
    <source>
        <dbReference type="Proteomes" id="UP000639338"/>
    </source>
</evidence>
<dbReference type="AlphaFoldDB" id="A0A3Q9EJV0"/>
<keyword evidence="4 8" id="KW-0812">Transmembrane</keyword>
<comment type="subcellular location">
    <subcellularLocation>
        <location evidence="1">Cell membrane</location>
    </subcellularLocation>
</comment>
<sequence length="537" mass="61071">MKTSAEFRQFKRCIILFMVSILCCSLAFAIYIIDPVKLIFQWKLTMTPTSTAFLLWQKPPIGVFLNVYIFNITNKDEFMNGQEKLRVDEIGPYVYQEILENANVHWNDNGTISYTPRRTIIFKPELSVNNPEVDNIYVPNIPMLGVSSALRNAGFIVNYPLAHLANILNSQPILKMTVHEYLWGYDDSLVRLAAGIIPNFVNFKKFGLLDRMYDEGENVVNININSNDDMANEEGRYLSIQNYNGSPGLPNWGYVKPETNKTNSGNTFCNQIKGATEGSLFPTHMDKNAVFRVFRKAFCRTLPIVFKKEVVSSGLKGYEYSLSDNFLDTPDNNPDNECYCRKMSKCLKKGLSDLTPCYYNIPAAISLPHFLYADQSLVDGVEGLHPDPEKHLSSIIIQPDVGAPIDVHSKLQTNLVMDETVYNPKIKVFNNLVIPLFWTDLTIPPETNEILFLMKLLLNIAPIAQTSFIYLLIISGILTFFLSLFGVLWIIKQSEQQMNDERRDSADLRIPLGYGQYTAIHILPVIKKMTSRTELFG</sequence>
<dbReference type="Pfam" id="PF01130">
    <property type="entry name" value="CD36"/>
    <property type="match status" value="1"/>
</dbReference>
<evidence type="ECO:0000256" key="3">
    <source>
        <dbReference type="ARBA" id="ARBA00022475"/>
    </source>
</evidence>
<dbReference type="InterPro" id="IPR002159">
    <property type="entry name" value="CD36_fam"/>
</dbReference>
<dbReference type="GO" id="GO:0005886">
    <property type="term" value="C:plasma membrane"/>
    <property type="evidence" value="ECO:0007669"/>
    <property type="project" value="UniProtKB-SubCell"/>
</dbReference>
<evidence type="ECO:0000313" key="10">
    <source>
        <dbReference type="EMBL" id="KAF7987420.1"/>
    </source>
</evidence>
<keyword evidence="11" id="KW-1185">Reference proteome</keyword>
<evidence type="ECO:0000256" key="7">
    <source>
        <dbReference type="ARBA" id="ARBA00023180"/>
    </source>
</evidence>
<dbReference type="PRINTS" id="PR01609">
    <property type="entry name" value="CD36FAMILY"/>
</dbReference>
<dbReference type="EMBL" id="MK049031">
    <property type="protein sequence ID" value="AZQ24972.1"/>
    <property type="molecule type" value="mRNA"/>
</dbReference>
<reference evidence="10 11" key="2">
    <citation type="submission" date="2020-08" db="EMBL/GenBank/DDBJ databases">
        <title>Aphidius gifuensis genome sequencing and assembly.</title>
        <authorList>
            <person name="Du Z."/>
        </authorList>
    </citation>
    <scope>NUCLEOTIDE SEQUENCE [LARGE SCALE GENOMIC DNA]</scope>
    <source>
        <strain evidence="10">YNYX2018</strain>
        <tissue evidence="10">Adults</tissue>
    </source>
</reference>
<dbReference type="GO" id="GO:0005044">
    <property type="term" value="F:scavenger receptor activity"/>
    <property type="evidence" value="ECO:0007669"/>
    <property type="project" value="TreeGrafter"/>
</dbReference>
<dbReference type="GO" id="GO:0005737">
    <property type="term" value="C:cytoplasm"/>
    <property type="evidence" value="ECO:0007669"/>
    <property type="project" value="TreeGrafter"/>
</dbReference>
<feature type="transmembrane region" description="Helical" evidence="8">
    <location>
        <begin position="468"/>
        <end position="491"/>
    </location>
</feature>
<gene>
    <name evidence="10" type="ORF">HCN44_003182</name>
</gene>
<dbReference type="EMBL" id="JACMRX010000006">
    <property type="protein sequence ID" value="KAF7987420.1"/>
    <property type="molecule type" value="Genomic_DNA"/>
</dbReference>
<evidence type="ECO:0000256" key="5">
    <source>
        <dbReference type="ARBA" id="ARBA00022989"/>
    </source>
</evidence>
<proteinExistence type="evidence at transcript level"/>
<name>A0A3Q9EJV0_APHGI</name>
<evidence type="ECO:0000256" key="8">
    <source>
        <dbReference type="SAM" id="Phobius"/>
    </source>
</evidence>
<keyword evidence="3" id="KW-1003">Cell membrane</keyword>
<evidence type="ECO:0000256" key="2">
    <source>
        <dbReference type="ARBA" id="ARBA00010532"/>
    </source>
</evidence>
<dbReference type="PANTHER" id="PTHR11923:SF104">
    <property type="entry name" value="FI07620P"/>
    <property type="match status" value="1"/>
</dbReference>
<keyword evidence="9" id="KW-0675">Receptor</keyword>
<evidence type="ECO:0000256" key="4">
    <source>
        <dbReference type="ARBA" id="ARBA00022692"/>
    </source>
</evidence>
<evidence type="ECO:0000256" key="6">
    <source>
        <dbReference type="ARBA" id="ARBA00023136"/>
    </source>
</evidence>
<accession>A0A3Q9EJV0</accession>
<evidence type="ECO:0000313" key="9">
    <source>
        <dbReference type="EMBL" id="AZQ24972.1"/>
    </source>
</evidence>
<comment type="similarity">
    <text evidence="2">Belongs to the CD36 family.</text>
</comment>
<keyword evidence="7" id="KW-0325">Glycoprotein</keyword>
<protein>
    <submittedName>
        <fullName evidence="9">Ionotropic receptor</fullName>
    </submittedName>
</protein>
<dbReference type="PANTHER" id="PTHR11923">
    <property type="entry name" value="SCAVENGER RECEPTOR CLASS B TYPE-1 SR-B1"/>
    <property type="match status" value="1"/>
</dbReference>
<dbReference type="Proteomes" id="UP000639338">
    <property type="component" value="Unassembled WGS sequence"/>
</dbReference>
<evidence type="ECO:0000256" key="1">
    <source>
        <dbReference type="ARBA" id="ARBA00004236"/>
    </source>
</evidence>
<keyword evidence="5 8" id="KW-1133">Transmembrane helix</keyword>
<keyword evidence="6 8" id="KW-0472">Membrane</keyword>
<dbReference type="OrthoDB" id="18585at2759"/>
<reference evidence="9" key="1">
    <citation type="journal article" date="2018" name="Front. Physiol.">
        <title>Differential Expression Analysis of Olfactory Genes Based on a Combination of Sequencing Platforms and Behavioral Investigations in Aphidius gifuensis.</title>
        <authorList>
            <person name="Fan J."/>
            <person name="Zhang Q."/>
            <person name="Xu Q."/>
            <person name="Xue W."/>
            <person name="Han Z."/>
            <person name="Sun J."/>
            <person name="Chen J."/>
        </authorList>
    </citation>
    <scope>NUCLEOTIDE SEQUENCE</scope>
</reference>
<organism evidence="9">
    <name type="scientific">Aphidius gifuensis</name>
    <name type="common">Parasitoid wasp</name>
    <dbReference type="NCBI Taxonomy" id="684658"/>
    <lineage>
        <taxon>Eukaryota</taxon>
        <taxon>Metazoa</taxon>
        <taxon>Ecdysozoa</taxon>
        <taxon>Arthropoda</taxon>
        <taxon>Hexapoda</taxon>
        <taxon>Insecta</taxon>
        <taxon>Pterygota</taxon>
        <taxon>Neoptera</taxon>
        <taxon>Endopterygota</taxon>
        <taxon>Hymenoptera</taxon>
        <taxon>Apocrita</taxon>
        <taxon>Ichneumonoidea</taxon>
        <taxon>Braconidae</taxon>
        <taxon>Aphidiinae</taxon>
        <taxon>Aphidius</taxon>
    </lineage>
</organism>